<feature type="non-terminal residue" evidence="3">
    <location>
        <position position="1"/>
    </location>
</feature>
<reference evidence="3" key="1">
    <citation type="submission" date="2023-10" db="EMBL/GenBank/DDBJ databases">
        <title>Genome assembly of Pristionchus species.</title>
        <authorList>
            <person name="Yoshida K."/>
            <person name="Sommer R.J."/>
        </authorList>
    </citation>
    <scope>NUCLEOTIDE SEQUENCE</scope>
    <source>
        <strain evidence="3">RS0144</strain>
    </source>
</reference>
<evidence type="ECO:0000256" key="1">
    <source>
        <dbReference type="SAM" id="MobiDB-lite"/>
    </source>
</evidence>
<evidence type="ECO:0008006" key="5">
    <source>
        <dbReference type="Google" id="ProtNLM"/>
    </source>
</evidence>
<feature type="compositionally biased region" description="Low complexity" evidence="1">
    <location>
        <begin position="82"/>
        <end position="93"/>
    </location>
</feature>
<accession>A0AAV5TUX8</accession>
<sequence length="447" mass="48685">GAADESGKVPSREPTAGAEDETQTTATTAGTAAKTAIASPPEGEGSGSGKGSGRVGVISPAMGSAPAAAPGGGVDSSRRGVGEAAAPAAASAAGTVEKARAPTSAPRLINTSRSRKRRTKRMKKEAVAHAAAVCGTIEDTNGQNTDAGGKYNNDDAYPAEREACRWKQLEMFRRANLFQRFPVESSPEQLVADLAYTYVKTIELTMEKRYRSISRKCWLTALLSLLTIMPIFVFMYHRYNQQANLHILNDWVQGKNWPLFLYPLVIHLLTWPLCTIPLVFCTGRFRVYNAAANLFMVPLFAIFIATGLILHLPTHDGFSAIIEDFIDYVMRTARHLEDASTEESRQNVANNFMHLAMWAGAQSLVCCLTFRMSMRTLTALRYYNKYTFEADHPAQTVEYAEKCALVGQATKRVPLTNYKNIADSHARTPRTPGSKSAPNSPAPATAI</sequence>
<feature type="compositionally biased region" description="Gly residues" evidence="1">
    <location>
        <begin position="44"/>
        <end position="54"/>
    </location>
</feature>
<evidence type="ECO:0000313" key="4">
    <source>
        <dbReference type="Proteomes" id="UP001432027"/>
    </source>
</evidence>
<feature type="transmembrane region" description="Helical" evidence="2">
    <location>
        <begin position="352"/>
        <end position="372"/>
    </location>
</feature>
<dbReference type="AlphaFoldDB" id="A0AAV5TUX8"/>
<dbReference type="Proteomes" id="UP001432027">
    <property type="component" value="Unassembled WGS sequence"/>
</dbReference>
<gene>
    <name evidence="3" type="ORF">PENTCL1PPCAC_20142</name>
</gene>
<name>A0AAV5TUX8_9BILA</name>
<organism evidence="3 4">
    <name type="scientific">Pristionchus entomophagus</name>
    <dbReference type="NCBI Taxonomy" id="358040"/>
    <lineage>
        <taxon>Eukaryota</taxon>
        <taxon>Metazoa</taxon>
        <taxon>Ecdysozoa</taxon>
        <taxon>Nematoda</taxon>
        <taxon>Chromadorea</taxon>
        <taxon>Rhabditida</taxon>
        <taxon>Rhabditina</taxon>
        <taxon>Diplogasteromorpha</taxon>
        <taxon>Diplogasteroidea</taxon>
        <taxon>Neodiplogasteridae</taxon>
        <taxon>Pristionchus</taxon>
    </lineage>
</organism>
<evidence type="ECO:0000313" key="3">
    <source>
        <dbReference type="EMBL" id="GMS97967.1"/>
    </source>
</evidence>
<feature type="compositionally biased region" description="Low complexity" evidence="1">
    <location>
        <begin position="59"/>
        <end position="69"/>
    </location>
</feature>
<keyword evidence="2" id="KW-0812">Transmembrane</keyword>
<evidence type="ECO:0000256" key="2">
    <source>
        <dbReference type="SAM" id="Phobius"/>
    </source>
</evidence>
<feature type="compositionally biased region" description="Basic and acidic residues" evidence="1">
    <location>
        <begin position="1"/>
        <end position="11"/>
    </location>
</feature>
<feature type="transmembrane region" description="Helical" evidence="2">
    <location>
        <begin position="217"/>
        <end position="239"/>
    </location>
</feature>
<keyword evidence="2" id="KW-0472">Membrane</keyword>
<feature type="transmembrane region" description="Helical" evidence="2">
    <location>
        <begin position="259"/>
        <end position="280"/>
    </location>
</feature>
<feature type="compositionally biased region" description="Low complexity" evidence="1">
    <location>
        <begin position="23"/>
        <end position="43"/>
    </location>
</feature>
<proteinExistence type="predicted"/>
<dbReference type="EMBL" id="BTSX01000005">
    <property type="protein sequence ID" value="GMS97967.1"/>
    <property type="molecule type" value="Genomic_DNA"/>
</dbReference>
<comment type="caution">
    <text evidence="3">The sequence shown here is derived from an EMBL/GenBank/DDBJ whole genome shotgun (WGS) entry which is preliminary data.</text>
</comment>
<protein>
    <recommendedName>
        <fullName evidence="5">G protein-coupled receptor</fullName>
    </recommendedName>
</protein>
<feature type="transmembrane region" description="Helical" evidence="2">
    <location>
        <begin position="287"/>
        <end position="310"/>
    </location>
</feature>
<keyword evidence="4" id="KW-1185">Reference proteome</keyword>
<feature type="non-terminal residue" evidence="3">
    <location>
        <position position="447"/>
    </location>
</feature>
<feature type="region of interest" description="Disordered" evidence="1">
    <location>
        <begin position="1"/>
        <end position="104"/>
    </location>
</feature>
<feature type="region of interest" description="Disordered" evidence="1">
    <location>
        <begin position="422"/>
        <end position="447"/>
    </location>
</feature>
<keyword evidence="2" id="KW-1133">Transmembrane helix</keyword>